<dbReference type="Proteomes" id="UP001358586">
    <property type="component" value="Chromosome 10"/>
</dbReference>
<name>A0ABR0NG72_GOSAR</name>
<feature type="domain" description="DUF4283" evidence="1">
    <location>
        <begin position="4"/>
        <end position="81"/>
    </location>
</feature>
<protein>
    <recommendedName>
        <fullName evidence="1">DUF4283 domain-containing protein</fullName>
    </recommendedName>
</protein>
<proteinExistence type="predicted"/>
<organism evidence="2 3">
    <name type="scientific">Gossypium arboreum</name>
    <name type="common">Tree cotton</name>
    <name type="synonym">Gossypium nanking</name>
    <dbReference type="NCBI Taxonomy" id="29729"/>
    <lineage>
        <taxon>Eukaryota</taxon>
        <taxon>Viridiplantae</taxon>
        <taxon>Streptophyta</taxon>
        <taxon>Embryophyta</taxon>
        <taxon>Tracheophyta</taxon>
        <taxon>Spermatophyta</taxon>
        <taxon>Magnoliopsida</taxon>
        <taxon>eudicotyledons</taxon>
        <taxon>Gunneridae</taxon>
        <taxon>Pentapetalae</taxon>
        <taxon>rosids</taxon>
        <taxon>malvids</taxon>
        <taxon>Malvales</taxon>
        <taxon>Malvaceae</taxon>
        <taxon>Malvoideae</taxon>
        <taxon>Gossypium</taxon>
    </lineage>
</organism>
<comment type="caution">
    <text evidence="2">The sequence shown here is derived from an EMBL/GenBank/DDBJ whole genome shotgun (WGS) entry which is preliminary data.</text>
</comment>
<sequence length="241" mass="27655">MALTVVIKLLGRNIGFISVQNRISNLWRPSMPLNLMDIESGYCLVKFQGKEDYDKVLSQGPWIVFRQYLTVQQWLMDSDPAKPYPSMFKTWICLPSLPGHLYNKKILWEIMELVGKVVRLDFNIDNRARGRFACMVVFINLYKPLVSQTLINRVLQLIEYELFSFDCFACGRYNHGKELCLNIKNVAVVEEERKSRQKSRDDNGFGTEIQEVGSSRSSFNILVDGNKGRNDTVGIGEISKG</sequence>
<accession>A0ABR0NG72</accession>
<dbReference type="InterPro" id="IPR025558">
    <property type="entry name" value="DUF4283"/>
</dbReference>
<evidence type="ECO:0000313" key="2">
    <source>
        <dbReference type="EMBL" id="KAK5793611.1"/>
    </source>
</evidence>
<dbReference type="Pfam" id="PF14111">
    <property type="entry name" value="DUF4283"/>
    <property type="match status" value="1"/>
</dbReference>
<gene>
    <name evidence="2" type="ORF">PVK06_034763</name>
</gene>
<dbReference type="PANTHER" id="PTHR31286">
    <property type="entry name" value="GLYCINE-RICH CELL WALL STRUCTURAL PROTEIN 1.8-LIKE"/>
    <property type="match status" value="1"/>
</dbReference>
<reference evidence="2 3" key="1">
    <citation type="submission" date="2023-03" db="EMBL/GenBank/DDBJ databases">
        <title>WGS of Gossypium arboreum.</title>
        <authorList>
            <person name="Yu D."/>
        </authorList>
    </citation>
    <scope>NUCLEOTIDE SEQUENCE [LARGE SCALE GENOMIC DNA]</scope>
    <source>
        <tissue evidence="2">Leaf</tissue>
    </source>
</reference>
<dbReference type="EMBL" id="JARKNE010000010">
    <property type="protein sequence ID" value="KAK5793611.1"/>
    <property type="molecule type" value="Genomic_DNA"/>
</dbReference>
<evidence type="ECO:0000259" key="1">
    <source>
        <dbReference type="Pfam" id="PF14111"/>
    </source>
</evidence>
<dbReference type="PANTHER" id="PTHR31286:SF173">
    <property type="entry name" value="DUF4283 DOMAIN-CONTAINING PROTEIN"/>
    <property type="match status" value="1"/>
</dbReference>
<keyword evidence="3" id="KW-1185">Reference proteome</keyword>
<dbReference type="InterPro" id="IPR040256">
    <property type="entry name" value="At4g02000-like"/>
</dbReference>
<evidence type="ECO:0000313" key="3">
    <source>
        <dbReference type="Proteomes" id="UP001358586"/>
    </source>
</evidence>